<feature type="compositionally biased region" description="Basic residues" evidence="1">
    <location>
        <begin position="1"/>
        <end position="10"/>
    </location>
</feature>
<dbReference type="EMBL" id="JH794014">
    <property type="protein sequence ID" value="ELQ37582.1"/>
    <property type="molecule type" value="Genomic_DNA"/>
</dbReference>
<evidence type="ECO:0000313" key="2">
    <source>
        <dbReference type="EMBL" id="ELQ37582.1"/>
    </source>
</evidence>
<dbReference type="AlphaFoldDB" id="A0AA97PK51"/>
<feature type="region of interest" description="Disordered" evidence="1">
    <location>
        <begin position="1"/>
        <end position="29"/>
    </location>
</feature>
<evidence type="ECO:0000256" key="1">
    <source>
        <dbReference type="SAM" id="MobiDB-lite"/>
    </source>
</evidence>
<dbReference type="Proteomes" id="UP000011086">
    <property type="component" value="Unassembled WGS sequence"/>
</dbReference>
<organism evidence="2">
    <name type="scientific">Pyricularia oryzae (strain Y34)</name>
    <name type="common">Rice blast fungus</name>
    <name type="synonym">Magnaporthe oryzae</name>
    <dbReference type="NCBI Taxonomy" id="1143189"/>
    <lineage>
        <taxon>Eukaryota</taxon>
        <taxon>Fungi</taxon>
        <taxon>Dikarya</taxon>
        <taxon>Ascomycota</taxon>
        <taxon>Pezizomycotina</taxon>
        <taxon>Sordariomycetes</taxon>
        <taxon>Sordariomycetidae</taxon>
        <taxon>Magnaporthales</taxon>
        <taxon>Pyriculariaceae</taxon>
        <taxon>Pyricularia</taxon>
    </lineage>
</organism>
<proteinExistence type="predicted"/>
<sequence>MSSNRSKKWVKFWAKQSPRNGAVPPRFDP</sequence>
<name>A0AA97PK51_PYRO3</name>
<gene>
    <name evidence="2" type="ORF">OOU_Y34scaffold00590g97</name>
</gene>
<reference evidence="2" key="1">
    <citation type="journal article" date="2012" name="PLoS Genet.">
        <title>Comparative analysis of the genomes of two field isolates of the rice blast fungus Magnaporthe oryzae.</title>
        <authorList>
            <person name="Xue M."/>
            <person name="Yang J."/>
            <person name="Li Z."/>
            <person name="Hu S."/>
            <person name="Yao N."/>
            <person name="Dean R.A."/>
            <person name="Zhao W."/>
            <person name="Shen M."/>
            <person name="Zhang H."/>
            <person name="Li C."/>
            <person name="Liu L."/>
            <person name="Cao L."/>
            <person name="Xu X."/>
            <person name="Xing Y."/>
            <person name="Hsiang T."/>
            <person name="Zhang Z."/>
            <person name="Xu J.R."/>
            <person name="Peng Y.L."/>
        </authorList>
    </citation>
    <scope>NUCLEOTIDE SEQUENCE</scope>
    <source>
        <strain evidence="2">Y34</strain>
    </source>
</reference>
<accession>A0AA97PK51</accession>
<protein>
    <submittedName>
        <fullName evidence="2">Uncharacterized protein</fullName>
    </submittedName>
</protein>